<dbReference type="Pfam" id="PF04136">
    <property type="entry name" value="COG3_N"/>
    <property type="match status" value="1"/>
</dbReference>
<reference evidence="12" key="1">
    <citation type="submission" date="2022-01" db="EMBL/GenBank/DDBJ databases">
        <authorList>
            <person name="King R."/>
        </authorList>
    </citation>
    <scope>NUCLEOTIDE SEQUENCE</scope>
</reference>
<evidence type="ECO:0000313" key="12">
    <source>
        <dbReference type="EMBL" id="CAH1398296.1"/>
    </source>
</evidence>
<evidence type="ECO:0000256" key="5">
    <source>
        <dbReference type="ARBA" id="ARBA00022927"/>
    </source>
</evidence>
<evidence type="ECO:0000256" key="1">
    <source>
        <dbReference type="ARBA" id="ARBA00004395"/>
    </source>
</evidence>
<protein>
    <recommendedName>
        <fullName evidence="3">Conserved oligomeric Golgi complex subunit 3</fullName>
    </recommendedName>
    <alternativeName>
        <fullName evidence="8">Component of oligomeric Golgi complex 3</fullName>
    </alternativeName>
</protein>
<name>A0A9P0HA93_NEZVI</name>
<dbReference type="InterPro" id="IPR048685">
    <property type="entry name" value="COG3_C"/>
</dbReference>
<gene>
    <name evidence="12" type="ORF">NEZAVI_LOCUS7977</name>
</gene>
<evidence type="ECO:0000256" key="7">
    <source>
        <dbReference type="ARBA" id="ARBA00023136"/>
    </source>
</evidence>
<dbReference type="EMBL" id="OV725080">
    <property type="protein sequence ID" value="CAH1398296.1"/>
    <property type="molecule type" value="Genomic_DNA"/>
</dbReference>
<dbReference type="GO" id="GO:0006886">
    <property type="term" value="P:intracellular protein transport"/>
    <property type="evidence" value="ECO:0007669"/>
    <property type="project" value="InterPro"/>
</dbReference>
<dbReference type="AlphaFoldDB" id="A0A9P0HA93"/>
<evidence type="ECO:0000256" key="2">
    <source>
        <dbReference type="ARBA" id="ARBA00009936"/>
    </source>
</evidence>
<dbReference type="PANTHER" id="PTHR13302">
    <property type="entry name" value="CONSERVED OLIGOMERIC GOLGI COMPLEX COMPONENT 3"/>
    <property type="match status" value="1"/>
</dbReference>
<dbReference type="GO" id="GO:0000139">
    <property type="term" value="C:Golgi membrane"/>
    <property type="evidence" value="ECO:0007669"/>
    <property type="project" value="UniProtKB-SubCell"/>
</dbReference>
<feature type="domain" description="Conserved oligomeric Golgi complex subunit 3 C-terminal" evidence="11">
    <location>
        <begin position="256"/>
        <end position="593"/>
    </location>
</feature>
<dbReference type="GO" id="GO:0007030">
    <property type="term" value="P:Golgi organization"/>
    <property type="evidence" value="ECO:0007669"/>
    <property type="project" value="TreeGrafter"/>
</dbReference>
<dbReference type="PANTHER" id="PTHR13302:SF8">
    <property type="entry name" value="CONSERVED OLIGOMERIC GOLGI COMPLEX SUBUNIT 3"/>
    <property type="match status" value="1"/>
</dbReference>
<evidence type="ECO:0000256" key="8">
    <source>
        <dbReference type="ARBA" id="ARBA00031339"/>
    </source>
</evidence>
<evidence type="ECO:0000256" key="4">
    <source>
        <dbReference type="ARBA" id="ARBA00022448"/>
    </source>
</evidence>
<evidence type="ECO:0000256" key="6">
    <source>
        <dbReference type="ARBA" id="ARBA00023034"/>
    </source>
</evidence>
<evidence type="ECO:0000313" key="13">
    <source>
        <dbReference type="Proteomes" id="UP001152798"/>
    </source>
</evidence>
<dbReference type="GO" id="GO:0017119">
    <property type="term" value="C:Golgi transport complex"/>
    <property type="evidence" value="ECO:0007669"/>
    <property type="project" value="TreeGrafter"/>
</dbReference>
<organism evidence="12 13">
    <name type="scientific">Nezara viridula</name>
    <name type="common">Southern green stink bug</name>
    <name type="synonym">Cimex viridulus</name>
    <dbReference type="NCBI Taxonomy" id="85310"/>
    <lineage>
        <taxon>Eukaryota</taxon>
        <taxon>Metazoa</taxon>
        <taxon>Ecdysozoa</taxon>
        <taxon>Arthropoda</taxon>
        <taxon>Hexapoda</taxon>
        <taxon>Insecta</taxon>
        <taxon>Pterygota</taxon>
        <taxon>Neoptera</taxon>
        <taxon>Paraneoptera</taxon>
        <taxon>Hemiptera</taxon>
        <taxon>Heteroptera</taxon>
        <taxon>Panheteroptera</taxon>
        <taxon>Pentatomomorpha</taxon>
        <taxon>Pentatomoidea</taxon>
        <taxon>Pentatomidae</taxon>
        <taxon>Pentatominae</taxon>
        <taxon>Nezara</taxon>
    </lineage>
</organism>
<keyword evidence="5" id="KW-0653">Protein transport</keyword>
<evidence type="ECO:0000256" key="3">
    <source>
        <dbReference type="ARBA" id="ARBA00020976"/>
    </source>
</evidence>
<feature type="compositionally biased region" description="Basic and acidic residues" evidence="9">
    <location>
        <begin position="818"/>
        <end position="831"/>
    </location>
</feature>
<feature type="region of interest" description="Disordered" evidence="9">
    <location>
        <begin position="771"/>
        <end position="857"/>
    </location>
</feature>
<keyword evidence="13" id="KW-1185">Reference proteome</keyword>
<feature type="domain" description="Conserved oligomeric Golgi complex subunit 3 N-terminal" evidence="10">
    <location>
        <begin position="102"/>
        <end position="242"/>
    </location>
</feature>
<keyword evidence="6" id="KW-0333">Golgi apparatus</keyword>
<keyword evidence="7" id="KW-0472">Membrane</keyword>
<evidence type="ECO:0000259" key="11">
    <source>
        <dbReference type="Pfam" id="PF20671"/>
    </source>
</evidence>
<feature type="compositionally biased region" description="Basic and acidic residues" evidence="9">
    <location>
        <begin position="841"/>
        <end position="850"/>
    </location>
</feature>
<accession>A0A9P0HA93</accession>
<dbReference type="Pfam" id="PF20671">
    <property type="entry name" value="COG3_C"/>
    <property type="match status" value="1"/>
</dbReference>
<proteinExistence type="inferred from homology"/>
<dbReference type="Proteomes" id="UP001152798">
    <property type="component" value="Chromosome 4"/>
</dbReference>
<evidence type="ECO:0000259" key="10">
    <source>
        <dbReference type="Pfam" id="PF04136"/>
    </source>
</evidence>
<keyword evidence="4" id="KW-0813">Transport</keyword>
<feature type="compositionally biased region" description="Basic and acidic residues" evidence="9">
    <location>
        <begin position="782"/>
        <end position="811"/>
    </location>
</feature>
<dbReference type="InterPro" id="IPR048320">
    <property type="entry name" value="COG3_N"/>
</dbReference>
<dbReference type="InterPro" id="IPR007265">
    <property type="entry name" value="COG_su3"/>
</dbReference>
<comment type="subcellular location">
    <subcellularLocation>
        <location evidence="1">Golgi apparatus membrane</location>
        <topology evidence="1">Peripheral membrane protein</topology>
    </subcellularLocation>
</comment>
<evidence type="ECO:0000256" key="9">
    <source>
        <dbReference type="SAM" id="MobiDB-lite"/>
    </source>
</evidence>
<comment type="similarity">
    <text evidence="2">Belongs to the COG3 family.</text>
</comment>
<dbReference type="GO" id="GO:0005801">
    <property type="term" value="C:cis-Golgi network"/>
    <property type="evidence" value="ECO:0007669"/>
    <property type="project" value="InterPro"/>
</dbReference>
<sequence length="857" mass="97706">MTDVNLSSEANNLIYNWERPNDPLAPLSNLQRNIVLDLCQEIKEIGPFYKLNISKDDTVDEELSNNRKEELPDVLENSRDFLAWYSKEENNWLEREDAVYVNYLDYLEKQRNECNGLLVQVEKCLKNLRELSHEYQLVSDKTNSLHQVSEELISDQMKLIQKKEAIKERLNRFKSLDKFVQSLDNSTLSIHNNNLDTILDQLNDHIKYHQHHVTFRESHAYMSRYWQCLRRVLALVRSNVGSGLALASQQASASQAYHYAKFQSAAVNLRPLLAALEARVDVFQDYNEVLIECQEMYVTERESLIGPSVKRTLDDLSNEKDTCALLRSASAFLLHVSLDEHALYTQFFSTSSEVFYRYLERICTSVYDKVRPLVIHMKHLESLAELCSILRLELLHEQVSTNKEALAAFGSVAEQLLHDVQERLVFRALLYLRTDVAGYSPSPGDLAYPEKLHMMQQIAESLQEQEMASLSRCDSTASLASQEVARISHQAAGNTSSPADLHGMWYPPLRRTLLCLSRLYRCLERSTFQGISQEAISICIEAISVAAAQISANKSPLDGEMFQIKHLLILREQIAPFQVDFTVKEVALDFSKMKTAAFQLYNKRTQVFSLSSNNALLQFLLDGSPQVREHLLDSRKDVDRRLKTSCEAFIAHATNHLLPGFKEFLDKAERWVPKEAVQKESWGKPTEVAQLVKNGLKGIKSKLGSIQATMHLYLANKNTEFILYTPIKNNVIGWFTRLHQILISCSYSADEIIQIGCPTAEQVALMLSSASLASQSGQRSRRTSEQPRVETENGMEKDVDDTVFKKQDSLKESSVIKTDNDVIKNDTDHCLQEGNNPSPPERTDVEDSKKHNNQSEN</sequence>
<dbReference type="OrthoDB" id="296793at2759"/>
<dbReference type="GO" id="GO:0006891">
    <property type="term" value="P:intra-Golgi vesicle-mediated transport"/>
    <property type="evidence" value="ECO:0007669"/>
    <property type="project" value="TreeGrafter"/>
</dbReference>